<dbReference type="CDD" id="cd05401">
    <property type="entry name" value="NT_GlnE_GlnD_like"/>
    <property type="match status" value="1"/>
</dbReference>
<dbReference type="SUPFAM" id="SSF81301">
    <property type="entry name" value="Nucleotidyltransferase"/>
    <property type="match status" value="1"/>
</dbReference>
<dbReference type="RefSeq" id="WP_168008230.1">
    <property type="nucleotide sequence ID" value="NZ_JAATHJ010000025.1"/>
</dbReference>
<dbReference type="Pfam" id="PF00027">
    <property type="entry name" value="cNMP_binding"/>
    <property type="match status" value="1"/>
</dbReference>
<feature type="domain" description="CBS" evidence="5">
    <location>
        <begin position="175"/>
        <end position="231"/>
    </location>
</feature>
<dbReference type="InterPro" id="IPR000644">
    <property type="entry name" value="CBS_dom"/>
</dbReference>
<dbReference type="Gene3D" id="3.10.580.10">
    <property type="entry name" value="CBS-domain"/>
    <property type="match status" value="1"/>
</dbReference>
<dbReference type="EMBL" id="JAATHJ010000025">
    <property type="protein sequence ID" value="NJP38593.1"/>
    <property type="molecule type" value="Genomic_DNA"/>
</dbReference>
<keyword evidence="1" id="KW-0677">Repeat</keyword>
<protein>
    <submittedName>
        <fullName evidence="6">Cyclic nucleotide-binding/CBS domain-containing protein</fullName>
    </submittedName>
</protein>
<dbReference type="Pfam" id="PF03445">
    <property type="entry name" value="DUF294"/>
    <property type="match status" value="1"/>
</dbReference>
<evidence type="ECO:0000256" key="1">
    <source>
        <dbReference type="ARBA" id="ARBA00022737"/>
    </source>
</evidence>
<keyword evidence="3" id="KW-0129">CBS domain</keyword>
<dbReference type="SUPFAM" id="SSF54631">
    <property type="entry name" value="CBS-domain pair"/>
    <property type="match status" value="1"/>
</dbReference>
<dbReference type="Proteomes" id="UP000752012">
    <property type="component" value="Unassembled WGS sequence"/>
</dbReference>
<dbReference type="InterPro" id="IPR046342">
    <property type="entry name" value="CBS_dom_sf"/>
</dbReference>
<dbReference type="InterPro" id="IPR005105">
    <property type="entry name" value="GlnD_Uridyltrans_N"/>
</dbReference>
<gene>
    <name evidence="6" type="ORF">HCN83_13510</name>
</gene>
<dbReference type="CDD" id="cd00038">
    <property type="entry name" value="CAP_ED"/>
    <property type="match status" value="1"/>
</dbReference>
<organism evidence="6 7">
    <name type="scientific">Alkalicoccus luteus</name>
    <dbReference type="NCBI Taxonomy" id="1237094"/>
    <lineage>
        <taxon>Bacteria</taxon>
        <taxon>Bacillati</taxon>
        <taxon>Bacillota</taxon>
        <taxon>Bacilli</taxon>
        <taxon>Bacillales</taxon>
        <taxon>Bacillaceae</taxon>
        <taxon>Alkalicoccus</taxon>
    </lineage>
</organism>
<dbReference type="InterPro" id="IPR014710">
    <property type="entry name" value="RmlC-like_jellyroll"/>
</dbReference>
<dbReference type="InterPro" id="IPR018821">
    <property type="entry name" value="DUF294_put_nucleoTrafse_sb-bd"/>
</dbReference>
<dbReference type="InterPro" id="IPR051462">
    <property type="entry name" value="CBS_domain-containing"/>
</dbReference>
<evidence type="ECO:0000259" key="5">
    <source>
        <dbReference type="PROSITE" id="PS51371"/>
    </source>
</evidence>
<dbReference type="AlphaFoldDB" id="A0A969PSK5"/>
<dbReference type="PROSITE" id="PS51371">
    <property type="entry name" value="CBS"/>
    <property type="match status" value="2"/>
</dbReference>
<comment type="caution">
    <text evidence="6">The sequence shown here is derived from an EMBL/GenBank/DDBJ whole genome shotgun (WGS) entry which is preliminary data.</text>
</comment>
<name>A0A969PSK5_9BACI</name>
<dbReference type="SMART" id="SM00116">
    <property type="entry name" value="CBS"/>
    <property type="match status" value="2"/>
</dbReference>
<dbReference type="PROSITE" id="PS50042">
    <property type="entry name" value="CNMP_BINDING_3"/>
    <property type="match status" value="1"/>
</dbReference>
<evidence type="ECO:0000313" key="7">
    <source>
        <dbReference type="Proteomes" id="UP000752012"/>
    </source>
</evidence>
<dbReference type="InterPro" id="IPR000595">
    <property type="entry name" value="cNMP-bd_dom"/>
</dbReference>
<dbReference type="Gene3D" id="2.60.120.10">
    <property type="entry name" value="Jelly Rolls"/>
    <property type="match status" value="1"/>
</dbReference>
<evidence type="ECO:0000256" key="2">
    <source>
        <dbReference type="ARBA" id="ARBA00023159"/>
    </source>
</evidence>
<proteinExistence type="predicted"/>
<dbReference type="InterPro" id="IPR043519">
    <property type="entry name" value="NT_sf"/>
</dbReference>
<reference evidence="6 7" key="1">
    <citation type="submission" date="2020-03" db="EMBL/GenBank/DDBJ databases">
        <title>Assessment of the enzymatic potential of alkaline-tolerant lipase obtained from Bacillus luteus H11 (technogenic soil) for the bioremediation of saline soils contaminated with petroleum substances.</title>
        <authorList>
            <person name="Kalwasinska A."/>
        </authorList>
    </citation>
    <scope>NUCLEOTIDE SEQUENCE [LARGE SCALE GENOMIC DNA]</scope>
    <source>
        <strain evidence="6 7">H11</strain>
    </source>
</reference>
<dbReference type="InterPro" id="IPR018490">
    <property type="entry name" value="cNMP-bd_dom_sf"/>
</dbReference>
<feature type="domain" description="Cyclic nucleotide-binding" evidence="4">
    <location>
        <begin position="15"/>
        <end position="124"/>
    </location>
</feature>
<dbReference type="SUPFAM" id="SSF51206">
    <property type="entry name" value="cAMP-binding domain-like"/>
    <property type="match status" value="1"/>
</dbReference>
<accession>A0A969PSK5</accession>
<keyword evidence="7" id="KW-1185">Reference proteome</keyword>
<dbReference type="Gene3D" id="3.30.460.10">
    <property type="entry name" value="Beta Polymerase, domain 2"/>
    <property type="match status" value="1"/>
</dbReference>
<dbReference type="GO" id="GO:0008773">
    <property type="term" value="F:[protein-PII] uridylyltransferase activity"/>
    <property type="evidence" value="ECO:0007669"/>
    <property type="project" value="InterPro"/>
</dbReference>
<evidence type="ECO:0000256" key="3">
    <source>
        <dbReference type="PROSITE-ProRule" id="PRU00703"/>
    </source>
</evidence>
<dbReference type="PANTHER" id="PTHR48108:SF34">
    <property type="entry name" value="CBS DOMAIN-CONTAINING PROTEIN YHCV"/>
    <property type="match status" value="1"/>
</dbReference>
<evidence type="ECO:0000313" key="6">
    <source>
        <dbReference type="EMBL" id="NJP38593.1"/>
    </source>
</evidence>
<keyword evidence="2" id="KW-0010">Activator</keyword>
<dbReference type="PANTHER" id="PTHR48108">
    <property type="entry name" value="CBS DOMAIN-CONTAINING PROTEIN CBSX2, CHLOROPLASTIC"/>
    <property type="match status" value="1"/>
</dbReference>
<dbReference type="Pfam" id="PF10335">
    <property type="entry name" value="DUF294_C"/>
    <property type="match status" value="1"/>
</dbReference>
<evidence type="ECO:0000259" key="4">
    <source>
        <dbReference type="PROSITE" id="PS50042"/>
    </source>
</evidence>
<feature type="domain" description="CBS" evidence="5">
    <location>
        <begin position="239"/>
        <end position="295"/>
    </location>
</feature>
<sequence>MTQPTSKESIRRHPLFSGLNSAEAEELIDQCEQVAYRRGEKILYAKTAREGLLLILEGVTEVFVDTDGSASQEVLEVLEAGEMLGFSSLADFLGEPNEHEESYTVEVRAAEETSCLHIPYSVLEARWHDETVRDYVMRQVAVRLREIYASLAEQVRLSRQWGESEPFIRRVQDLMNAPPVTLPESTPVKEAAVKMEQHAVSSLIIVNESGGISGIMTEKDIVNRFVAPGKSDGTVKDIMTPDPVVIGRSAYYYQALSTFLVNGIKHLPVVSGTEPAGIVTLSDLLRSKNRGTFDILQEIEASSPEKLPEVRTAIYGVLGKLLEDGIPIKHVLSVITSLYDRLIRHCIELALEEMKADDEGEPPCAFGFFVMGSAGRAEQFLLTDQDHFLVYENVPADQQKEADRYFERLGAVITSFLETAGYKRCDGDMMAEFKQWRGSINRWEERIRTWGLRATNDNILLGHNFLAFRFLYGDEVLRDSFTSMVKQQMTKSRIFLYRAAENEKQALVPTLDHPIRALFRMKRDKLDMKKEALFPLYHSLQLLSAQHEIVEATPAEAIRALRRRKVFSEQFTDEIMFAYEVLLAVRVSQSWSRYQRGEESSSEVQFVHMKTREKEELIIALKAVRSLQNQMLASFGIM</sequence>
<dbReference type="Pfam" id="PF00571">
    <property type="entry name" value="CBS"/>
    <property type="match status" value="2"/>
</dbReference>